<evidence type="ECO:0000313" key="5">
    <source>
        <dbReference type="EMBL" id="NCJ05951.1"/>
    </source>
</evidence>
<sequence length="124" mass="13624">MPKACSHKVPTDVMAAVAEYFKVLSEVSRLQILSCLRPGPMNVMELTKATGLGQANLSKHLKVLTQAGMLARQPSGVSAYYEIVDPLVFELCESVCNSISDRMVQKAKTFDQFKSFRAAIESQP</sequence>
<evidence type="ECO:0000256" key="2">
    <source>
        <dbReference type="ARBA" id="ARBA00023125"/>
    </source>
</evidence>
<dbReference type="InterPro" id="IPR036390">
    <property type="entry name" value="WH_DNA-bd_sf"/>
</dbReference>
<dbReference type="InterPro" id="IPR011991">
    <property type="entry name" value="ArsR-like_HTH"/>
</dbReference>
<accession>A0A8K1ZXR7</accession>
<proteinExistence type="predicted"/>
<dbReference type="EMBL" id="WVIC01000008">
    <property type="protein sequence ID" value="NCJ05951.1"/>
    <property type="molecule type" value="Genomic_DNA"/>
</dbReference>
<dbReference type="SMART" id="SM00418">
    <property type="entry name" value="HTH_ARSR"/>
    <property type="match status" value="1"/>
</dbReference>
<reference evidence="5" key="1">
    <citation type="submission" date="2019-12" db="EMBL/GenBank/DDBJ databases">
        <title>High-Quality draft genome sequences of three cyanobacteria isolated from the limestone walls of the Old Cathedral of Coimbra.</title>
        <authorList>
            <person name="Tiago I."/>
            <person name="Soares F."/>
            <person name="Portugal A."/>
        </authorList>
    </citation>
    <scope>NUCLEOTIDE SEQUENCE [LARGE SCALE GENOMIC DNA]</scope>
    <source>
        <strain evidence="5">C</strain>
    </source>
</reference>
<dbReference type="GO" id="GO:0003677">
    <property type="term" value="F:DNA binding"/>
    <property type="evidence" value="ECO:0007669"/>
    <property type="project" value="UniProtKB-KW"/>
</dbReference>
<dbReference type="CDD" id="cd00090">
    <property type="entry name" value="HTH_ARSR"/>
    <property type="match status" value="1"/>
</dbReference>
<keyword evidence="2" id="KW-0238">DNA-binding</keyword>
<keyword evidence="6" id="KW-1185">Reference proteome</keyword>
<dbReference type="InterPro" id="IPR001845">
    <property type="entry name" value="HTH_ArsR_DNA-bd_dom"/>
</dbReference>
<evidence type="ECO:0000259" key="4">
    <source>
        <dbReference type="PROSITE" id="PS50987"/>
    </source>
</evidence>
<gene>
    <name evidence="5" type="ORF">GS597_05370</name>
</gene>
<keyword evidence="3" id="KW-0804">Transcription</keyword>
<protein>
    <submittedName>
        <fullName evidence="5">Metalloregulator ArsR/SmtB family transcription factor</fullName>
    </submittedName>
</protein>
<dbReference type="PANTHER" id="PTHR43132">
    <property type="entry name" value="ARSENICAL RESISTANCE OPERON REPRESSOR ARSR-RELATED"/>
    <property type="match status" value="1"/>
</dbReference>
<dbReference type="InterPro" id="IPR051011">
    <property type="entry name" value="Metal_resp_trans_reg"/>
</dbReference>
<name>A0A8K1ZXR7_9CYAN</name>
<dbReference type="PANTHER" id="PTHR43132:SF9">
    <property type="entry name" value="ARSR FAMILY TRANSCRIPTIONAL REGULATORY PROTEIN"/>
    <property type="match status" value="1"/>
</dbReference>
<dbReference type="PROSITE" id="PS50987">
    <property type="entry name" value="HTH_ARSR_2"/>
    <property type="match status" value="1"/>
</dbReference>
<dbReference type="GO" id="GO:0003700">
    <property type="term" value="F:DNA-binding transcription factor activity"/>
    <property type="evidence" value="ECO:0007669"/>
    <property type="project" value="InterPro"/>
</dbReference>
<comment type="caution">
    <text evidence="5">The sequence shown here is derived from an EMBL/GenBank/DDBJ whole genome shotgun (WGS) entry which is preliminary data.</text>
</comment>
<dbReference type="InterPro" id="IPR036388">
    <property type="entry name" value="WH-like_DNA-bd_sf"/>
</dbReference>
<dbReference type="Gene3D" id="1.10.10.10">
    <property type="entry name" value="Winged helix-like DNA-binding domain superfamily/Winged helix DNA-binding domain"/>
    <property type="match status" value="1"/>
</dbReference>
<dbReference type="NCBIfam" id="NF033788">
    <property type="entry name" value="HTH_metalloreg"/>
    <property type="match status" value="1"/>
</dbReference>
<keyword evidence="1" id="KW-0805">Transcription regulation</keyword>
<dbReference type="RefSeq" id="WP_161824431.1">
    <property type="nucleotide sequence ID" value="NZ_WVIC01000008.1"/>
</dbReference>
<dbReference type="SUPFAM" id="SSF46785">
    <property type="entry name" value="Winged helix' DNA-binding domain"/>
    <property type="match status" value="1"/>
</dbReference>
<dbReference type="PRINTS" id="PR00778">
    <property type="entry name" value="HTHARSR"/>
</dbReference>
<organism evidence="5 6">
    <name type="scientific">Petrachloros mirabilis ULC683</name>
    <dbReference type="NCBI Taxonomy" id="2781853"/>
    <lineage>
        <taxon>Bacteria</taxon>
        <taxon>Bacillati</taxon>
        <taxon>Cyanobacteriota</taxon>
        <taxon>Cyanophyceae</taxon>
        <taxon>Synechococcales</taxon>
        <taxon>Petrachlorosaceae</taxon>
        <taxon>Petrachloros</taxon>
        <taxon>Petrachloros mirabilis</taxon>
    </lineage>
</organism>
<dbReference type="Pfam" id="PF01022">
    <property type="entry name" value="HTH_5"/>
    <property type="match status" value="1"/>
</dbReference>
<dbReference type="AlphaFoldDB" id="A0A8K1ZXR7"/>
<evidence type="ECO:0000256" key="3">
    <source>
        <dbReference type="ARBA" id="ARBA00023163"/>
    </source>
</evidence>
<dbReference type="Proteomes" id="UP000607397">
    <property type="component" value="Unassembled WGS sequence"/>
</dbReference>
<feature type="domain" description="HTH arsR-type" evidence="4">
    <location>
        <begin position="9"/>
        <end position="103"/>
    </location>
</feature>
<evidence type="ECO:0000313" key="6">
    <source>
        <dbReference type="Proteomes" id="UP000607397"/>
    </source>
</evidence>
<evidence type="ECO:0000256" key="1">
    <source>
        <dbReference type="ARBA" id="ARBA00023015"/>
    </source>
</evidence>